<dbReference type="Gene3D" id="6.10.340.10">
    <property type="match status" value="1"/>
</dbReference>
<dbReference type="PROSITE" id="PS50885">
    <property type="entry name" value="HAMP"/>
    <property type="match status" value="2"/>
</dbReference>
<keyword evidence="6" id="KW-1133">Transmembrane helix</keyword>
<dbReference type="PROSITE" id="PS50111">
    <property type="entry name" value="CHEMOTAXIS_TRANSDUC_2"/>
    <property type="match status" value="1"/>
</dbReference>
<dbReference type="InterPro" id="IPR051310">
    <property type="entry name" value="MCP_chemotaxis"/>
</dbReference>
<name>A0A4R2D2S5_SHIGR</name>
<keyword evidence="5" id="KW-0175">Coiled coil</keyword>
<keyword evidence="2" id="KW-0145">Chemotaxis</keyword>
<dbReference type="Pfam" id="PF00015">
    <property type="entry name" value="MCPsignal"/>
    <property type="match status" value="1"/>
</dbReference>
<feature type="domain" description="Methyl-accepting transducer" evidence="7">
    <location>
        <begin position="379"/>
        <end position="608"/>
    </location>
</feature>
<evidence type="ECO:0000313" key="9">
    <source>
        <dbReference type="EMBL" id="TCN45569.1"/>
    </source>
</evidence>
<evidence type="ECO:0000256" key="6">
    <source>
        <dbReference type="SAM" id="Phobius"/>
    </source>
</evidence>
<dbReference type="GO" id="GO:0006935">
    <property type="term" value="P:chemotaxis"/>
    <property type="evidence" value="ECO:0007669"/>
    <property type="project" value="UniProtKB-KW"/>
</dbReference>
<dbReference type="SMART" id="SM00283">
    <property type="entry name" value="MA"/>
    <property type="match status" value="1"/>
</dbReference>
<dbReference type="InterPro" id="IPR004089">
    <property type="entry name" value="MCPsignal_dom"/>
</dbReference>
<dbReference type="GO" id="GO:0016020">
    <property type="term" value="C:membrane"/>
    <property type="evidence" value="ECO:0007669"/>
    <property type="project" value="UniProtKB-SubCell"/>
</dbReference>
<evidence type="ECO:0000259" key="8">
    <source>
        <dbReference type="PROSITE" id="PS50885"/>
    </source>
</evidence>
<comment type="caution">
    <text evidence="9">The sequence shown here is derived from an EMBL/GenBank/DDBJ whole genome shotgun (WGS) entry which is preliminary data.</text>
</comment>
<accession>A0A4R2D2S5</accession>
<dbReference type="CDD" id="cd11386">
    <property type="entry name" value="MCP_signal"/>
    <property type="match status" value="1"/>
</dbReference>
<dbReference type="RefSeq" id="WP_245507701.1">
    <property type="nucleotide sequence ID" value="NZ_BAABEI010000012.1"/>
</dbReference>
<evidence type="ECO:0000256" key="3">
    <source>
        <dbReference type="ARBA" id="ARBA00029447"/>
    </source>
</evidence>
<dbReference type="AlphaFoldDB" id="A0A4R2D2S5"/>
<dbReference type="Proteomes" id="UP000295351">
    <property type="component" value="Unassembled WGS sequence"/>
</dbReference>
<dbReference type="Pfam" id="PF00672">
    <property type="entry name" value="HAMP"/>
    <property type="match status" value="1"/>
</dbReference>
<proteinExistence type="inferred from homology"/>
<evidence type="ECO:0000256" key="2">
    <source>
        <dbReference type="ARBA" id="ARBA00022500"/>
    </source>
</evidence>
<dbReference type="SUPFAM" id="SSF58104">
    <property type="entry name" value="Methyl-accepting chemotaxis protein (MCP) signaling domain"/>
    <property type="match status" value="1"/>
</dbReference>
<feature type="domain" description="HAMP" evidence="8">
    <location>
        <begin position="240"/>
        <end position="293"/>
    </location>
</feature>
<evidence type="ECO:0000256" key="4">
    <source>
        <dbReference type="PROSITE-ProRule" id="PRU00284"/>
    </source>
</evidence>
<keyword evidence="10" id="KW-1185">Reference proteome</keyword>
<reference evidence="9 10" key="1">
    <citation type="submission" date="2019-03" db="EMBL/GenBank/DDBJ databases">
        <title>Genomic Encyclopedia of Type Strains, Phase IV (KMG-IV): sequencing the most valuable type-strain genomes for metagenomic binning, comparative biology and taxonomic classification.</title>
        <authorList>
            <person name="Goeker M."/>
        </authorList>
    </citation>
    <scope>NUCLEOTIDE SEQUENCE [LARGE SCALE GENOMIC DNA]</scope>
    <source>
        <strain evidence="9 10">DSM 18401</strain>
    </source>
</reference>
<protein>
    <submittedName>
        <fullName evidence="9">Methyl-accepting chemotaxis protein</fullName>
    </submittedName>
</protein>
<dbReference type="GO" id="GO:0007165">
    <property type="term" value="P:signal transduction"/>
    <property type="evidence" value="ECO:0007669"/>
    <property type="project" value="UniProtKB-KW"/>
</dbReference>
<organism evidence="9 10">
    <name type="scientific">Shinella granuli</name>
    <dbReference type="NCBI Taxonomy" id="323621"/>
    <lineage>
        <taxon>Bacteria</taxon>
        <taxon>Pseudomonadati</taxon>
        <taxon>Pseudomonadota</taxon>
        <taxon>Alphaproteobacteria</taxon>
        <taxon>Hyphomicrobiales</taxon>
        <taxon>Rhizobiaceae</taxon>
        <taxon>Shinella</taxon>
    </lineage>
</organism>
<dbReference type="SUPFAM" id="SSF158472">
    <property type="entry name" value="HAMP domain-like"/>
    <property type="match status" value="1"/>
</dbReference>
<keyword evidence="6" id="KW-0472">Membrane</keyword>
<gene>
    <name evidence="9" type="ORF">EV665_10645</name>
</gene>
<evidence type="ECO:0000313" key="10">
    <source>
        <dbReference type="Proteomes" id="UP000295351"/>
    </source>
</evidence>
<feature type="coiled-coil region" evidence="5">
    <location>
        <begin position="295"/>
        <end position="324"/>
    </location>
</feature>
<dbReference type="InterPro" id="IPR003660">
    <property type="entry name" value="HAMP_dom"/>
</dbReference>
<dbReference type="PANTHER" id="PTHR43531:SF11">
    <property type="entry name" value="METHYL-ACCEPTING CHEMOTAXIS PROTEIN 3"/>
    <property type="match status" value="1"/>
</dbReference>
<dbReference type="PANTHER" id="PTHR43531">
    <property type="entry name" value="PROTEIN ICFG"/>
    <property type="match status" value="1"/>
</dbReference>
<comment type="subcellular location">
    <subcellularLocation>
        <location evidence="1">Membrane</location>
    </subcellularLocation>
</comment>
<keyword evidence="6" id="KW-0812">Transmembrane</keyword>
<evidence type="ECO:0000256" key="1">
    <source>
        <dbReference type="ARBA" id="ARBA00004370"/>
    </source>
</evidence>
<feature type="domain" description="HAMP" evidence="8">
    <location>
        <begin position="331"/>
        <end position="374"/>
    </location>
</feature>
<keyword evidence="4" id="KW-0807">Transducer</keyword>
<evidence type="ECO:0000259" key="7">
    <source>
        <dbReference type="PROSITE" id="PS50111"/>
    </source>
</evidence>
<sequence length="674" mass="72179">MRIKTQFLILASATGIAIAGLAGSLWGYAGAAGDVTNAYDQKYRSYLLADGFRQSSDDLTRLVRTYAETGDASYKHQYNAVIEIRNGTRPRPEDYHRIYWDFVAGGEAKPRPDGPAISILDLMKQAGFADEEFALLDEAGKRSDALVKLETEAMNLVDSTATLGPEAKAKAAQMLASPEYHKFKAEIMKPVDAFFVKLEHRTQGAVDAANARAAFYWTLTLTALGALLLMLAIVGYVTFKRIIGGMYQLGNSMGLVADGQLDTQIDLAKNNDEIGDMGKALEIFRQGAIANRRLEQEATENRKRAEAERIAMQEKAEADAAERLRIATSGLAAGLKRLASGDLAFQLNDAFAQDFEALRHDFNRSVAQLRTTLSEISGSISTLDTGTREIAVGTDDLSKRTEQQAASLEETAAALDEITVNVANSSKRTEEAKDVAGRANQSAAASAEVVSHAEEAMRKIEESSQQISNIIGVIDEIAFQTNLLALNAGVEAARAGEAGKGFAVVAQEVRELAQRSAQAAKEIKGLIQNSSTEVGNGVKLVRDAGSALKTISGFIVEINTHMESIATSAKEQSVGLAEVNTAVNAMDQTTQQNAAMVEQSNAASNTLANEAVRLRELVSQFRLDGTSAAQAGGPRTARSIDPAIASPARTLGRKVAAAFSGNAALDTKSDWEEF</sequence>
<dbReference type="EMBL" id="SLVX01000006">
    <property type="protein sequence ID" value="TCN45569.1"/>
    <property type="molecule type" value="Genomic_DNA"/>
</dbReference>
<dbReference type="Gene3D" id="1.10.287.950">
    <property type="entry name" value="Methyl-accepting chemotaxis protein"/>
    <property type="match status" value="1"/>
</dbReference>
<comment type="similarity">
    <text evidence="3">Belongs to the methyl-accepting chemotaxis (MCP) protein family.</text>
</comment>
<feature type="transmembrane region" description="Helical" evidence="6">
    <location>
        <begin position="215"/>
        <end position="239"/>
    </location>
</feature>
<dbReference type="FunFam" id="1.10.287.950:FF:000001">
    <property type="entry name" value="Methyl-accepting chemotaxis sensory transducer"/>
    <property type="match status" value="1"/>
</dbReference>
<evidence type="ECO:0000256" key="5">
    <source>
        <dbReference type="SAM" id="Coils"/>
    </source>
</evidence>